<feature type="compositionally biased region" description="Polar residues" evidence="1">
    <location>
        <begin position="243"/>
        <end position="252"/>
    </location>
</feature>
<sequence length="648" mass="72416">MPKLSAQRIAAACNLPLPISIKQEFLSGGTGNLKQHLIARQAQCHPWEVIHPDSGHMAIHAALVPPGEIMYFGGWFSSNGFYIFDVDKEQVTDLSNTNPPNTDVFCSGHSFLADGRLLIGGGQLKIHDGVPHPPELNIPDLDKKDRIAHQKFHARPEFQHGHPNTGMAGGGTRDCWLYHPRSRSWSKPGEVSDLNKDPHNNDNSGGRWYPTLMTLYDNQVLCMGGHPDYRENYPSHENRRHNNNTPERYSPHHNSWSLLTDDKTAYDNDNIGWYQRTFLLPDGLVFFASEVRGKNRFYNPYSGHFEGSTLVNNKEEITPPPSQPSPGENIYKENSIGSAIMLPMLPADGYTPRILITNAPNSYRITLSGEDPQWIQTGPRDWPNGNVPFRFHACTVMLPDGKVFLSGGTAQDGGDPTRQDNTVQDGEIYDPEINWDTQSYKTPSNAPWSKTQKHAHVKRHYHYVALLMPNGTVWCAGSDGPGRSSDQETRIEVFRPPYCEQINRPEISANPEMLIYGSAFTIRTPQAGDIQRVALIRNGSVTHAFDADQRYIALEFTHAGGDRLIATAPPHSAIAPSGFYLLWIIDHHGRPCKLAKFLNLSAFSVKRTATACGVNAPISLLQNIFNIGNSNTKSLRHQIHIMQKQCVF</sequence>
<dbReference type="InterPro" id="IPR013783">
    <property type="entry name" value="Ig-like_fold"/>
</dbReference>
<dbReference type="SUPFAM" id="SSF81296">
    <property type="entry name" value="E set domains"/>
    <property type="match status" value="1"/>
</dbReference>
<dbReference type="SUPFAM" id="SSF50965">
    <property type="entry name" value="Galactose oxidase, central domain"/>
    <property type="match status" value="2"/>
</dbReference>
<dbReference type="InterPro" id="IPR011043">
    <property type="entry name" value="Gal_Oxase/kelch_b-propeller"/>
</dbReference>
<dbReference type="PANTHER" id="PTHR32208">
    <property type="entry name" value="SECRETED PROTEIN-RELATED"/>
    <property type="match status" value="1"/>
</dbReference>
<dbReference type="Gene3D" id="2.60.40.10">
    <property type="entry name" value="Immunoglobulins"/>
    <property type="match status" value="1"/>
</dbReference>
<evidence type="ECO:0000313" key="3">
    <source>
        <dbReference type="EMBL" id="VAX27589.1"/>
    </source>
</evidence>
<protein>
    <recommendedName>
        <fullName evidence="2">Galactose oxidase-like Early set domain-containing protein</fullName>
    </recommendedName>
</protein>
<feature type="region of interest" description="Disordered" evidence="1">
    <location>
        <begin position="185"/>
        <end position="204"/>
    </location>
</feature>
<proteinExistence type="predicted"/>
<dbReference type="InterPro" id="IPR037293">
    <property type="entry name" value="Gal_Oxidase_central_sf"/>
</dbReference>
<dbReference type="InterPro" id="IPR015202">
    <property type="entry name" value="GO-like_E_set"/>
</dbReference>
<dbReference type="InterPro" id="IPR014756">
    <property type="entry name" value="Ig_E-set"/>
</dbReference>
<name>A0A3B1CBK7_9ZZZZ</name>
<organism evidence="3">
    <name type="scientific">hydrothermal vent metagenome</name>
    <dbReference type="NCBI Taxonomy" id="652676"/>
    <lineage>
        <taxon>unclassified sequences</taxon>
        <taxon>metagenomes</taxon>
        <taxon>ecological metagenomes</taxon>
    </lineage>
</organism>
<dbReference type="EMBL" id="UOGF01000031">
    <property type="protein sequence ID" value="VAX27589.1"/>
    <property type="molecule type" value="Genomic_DNA"/>
</dbReference>
<reference evidence="3" key="1">
    <citation type="submission" date="2018-06" db="EMBL/GenBank/DDBJ databases">
        <authorList>
            <person name="Zhirakovskaya E."/>
        </authorList>
    </citation>
    <scope>NUCLEOTIDE SEQUENCE</scope>
</reference>
<dbReference type="AlphaFoldDB" id="A0A3B1CBK7"/>
<dbReference type="Gene3D" id="2.130.10.80">
    <property type="entry name" value="Galactose oxidase/kelch, beta-propeller"/>
    <property type="match status" value="1"/>
</dbReference>
<dbReference type="CDD" id="cd02851">
    <property type="entry name" value="E_set_GO_C"/>
    <property type="match status" value="1"/>
</dbReference>
<evidence type="ECO:0000256" key="1">
    <source>
        <dbReference type="SAM" id="MobiDB-lite"/>
    </source>
</evidence>
<dbReference type="PANTHER" id="PTHR32208:SF21">
    <property type="entry name" value="LOW QUALITY PROTEIN: ALDEHYDE OXIDASE GLOX-LIKE"/>
    <property type="match status" value="1"/>
</dbReference>
<accession>A0A3B1CBK7</accession>
<evidence type="ECO:0000259" key="2">
    <source>
        <dbReference type="Pfam" id="PF09118"/>
    </source>
</evidence>
<dbReference type="Pfam" id="PF09118">
    <property type="entry name" value="GO-like_E_set"/>
    <property type="match status" value="1"/>
</dbReference>
<feature type="region of interest" description="Disordered" evidence="1">
    <location>
        <begin position="233"/>
        <end position="252"/>
    </location>
</feature>
<feature type="domain" description="Galactose oxidase-like Early set" evidence="2">
    <location>
        <begin position="504"/>
        <end position="592"/>
    </location>
</feature>
<gene>
    <name evidence="3" type="ORF">MNBD_NITROSPIRAE01-453</name>
</gene>